<evidence type="ECO:0000313" key="1">
    <source>
        <dbReference type="EMBL" id="KAJ7330596.1"/>
    </source>
</evidence>
<gene>
    <name evidence="1" type="primary">USP24_4</name>
    <name evidence="1" type="ORF">OS493_022211</name>
</gene>
<dbReference type="EMBL" id="MU827792">
    <property type="protein sequence ID" value="KAJ7330596.1"/>
    <property type="molecule type" value="Genomic_DNA"/>
</dbReference>
<dbReference type="GO" id="GO:0004843">
    <property type="term" value="F:cysteine-type deubiquitinase activity"/>
    <property type="evidence" value="ECO:0007669"/>
    <property type="project" value="UniProtKB-EC"/>
</dbReference>
<sequence>MASNFECGTSLENEFPLLAGHLKLIKTLFTCEGVDKKGLGDKLIKDLLDDFLFPASKLIFDTRSTPSKETVIGRSLPSV</sequence>
<name>A0A9W9YB42_9CNID</name>
<keyword evidence="2" id="KW-1185">Reference proteome</keyword>
<reference evidence="1" key="1">
    <citation type="submission" date="2023-01" db="EMBL/GenBank/DDBJ databases">
        <title>Genome assembly of the deep-sea coral Lophelia pertusa.</title>
        <authorList>
            <person name="Herrera S."/>
            <person name="Cordes E."/>
        </authorList>
    </citation>
    <scope>NUCLEOTIDE SEQUENCE</scope>
    <source>
        <strain evidence="1">USNM1676648</strain>
        <tissue evidence="1">Polyp</tissue>
    </source>
</reference>
<comment type="caution">
    <text evidence="1">The sequence shown here is derived from an EMBL/GenBank/DDBJ whole genome shotgun (WGS) entry which is preliminary data.</text>
</comment>
<accession>A0A9W9YB42</accession>
<dbReference type="Proteomes" id="UP001163046">
    <property type="component" value="Unassembled WGS sequence"/>
</dbReference>
<organism evidence="1 2">
    <name type="scientific">Desmophyllum pertusum</name>
    <dbReference type="NCBI Taxonomy" id="174260"/>
    <lineage>
        <taxon>Eukaryota</taxon>
        <taxon>Metazoa</taxon>
        <taxon>Cnidaria</taxon>
        <taxon>Anthozoa</taxon>
        <taxon>Hexacorallia</taxon>
        <taxon>Scleractinia</taxon>
        <taxon>Caryophylliina</taxon>
        <taxon>Caryophylliidae</taxon>
        <taxon>Desmophyllum</taxon>
    </lineage>
</organism>
<dbReference type="AlphaFoldDB" id="A0A9W9YB42"/>
<proteinExistence type="predicted"/>
<protein>
    <submittedName>
        <fullName evidence="1">Ubiquitin carboxyl-terminal hydrolase 24</fullName>
        <ecNumber evidence="1">3.4.19.12</ecNumber>
    </submittedName>
</protein>
<keyword evidence="1" id="KW-0378">Hydrolase</keyword>
<dbReference type="EC" id="3.4.19.12" evidence="1"/>
<evidence type="ECO:0000313" key="2">
    <source>
        <dbReference type="Proteomes" id="UP001163046"/>
    </source>
</evidence>